<dbReference type="EMBL" id="HG994370">
    <property type="protein sequence ID" value="CAF2065376.1"/>
    <property type="molecule type" value="Genomic_DNA"/>
</dbReference>
<sequence>MLKLDGVGVRCGETARVGLHAKSSTLVDLKHKNGKRSHGNEESHESACWDFSTKRPMIGFKQRTSDRDRREAITGSKVLNTGAEETKMKQVNEEALSREGQRRRRRATVPLASENVDGCGSSIVVSRRETRANWCD</sequence>
<organism evidence="1">
    <name type="scientific">Brassica napus</name>
    <name type="common">Rape</name>
    <dbReference type="NCBI Taxonomy" id="3708"/>
    <lineage>
        <taxon>Eukaryota</taxon>
        <taxon>Viridiplantae</taxon>
        <taxon>Streptophyta</taxon>
        <taxon>Embryophyta</taxon>
        <taxon>Tracheophyta</taxon>
        <taxon>Spermatophyta</taxon>
        <taxon>Magnoliopsida</taxon>
        <taxon>eudicotyledons</taxon>
        <taxon>Gunneridae</taxon>
        <taxon>Pentapetalae</taxon>
        <taxon>rosids</taxon>
        <taxon>malvids</taxon>
        <taxon>Brassicales</taxon>
        <taxon>Brassicaceae</taxon>
        <taxon>Brassiceae</taxon>
        <taxon>Brassica</taxon>
    </lineage>
</organism>
<proteinExistence type="predicted"/>
<gene>
    <name evidence="1" type="ORF">DARMORV10_C06P51150.1</name>
</gene>
<accession>A0A816QVZ7</accession>
<name>A0A816QVZ7_BRANA</name>
<dbReference type="AlphaFoldDB" id="A0A816QVZ7"/>
<evidence type="ECO:0000313" key="1">
    <source>
        <dbReference type="EMBL" id="CAF2065376.1"/>
    </source>
</evidence>
<dbReference type="Proteomes" id="UP001295469">
    <property type="component" value="Chromosome C06"/>
</dbReference>
<protein>
    <submittedName>
        <fullName evidence="1">(rape) hypothetical protein</fullName>
    </submittedName>
</protein>
<reference evidence="1" key="1">
    <citation type="submission" date="2021-01" db="EMBL/GenBank/DDBJ databases">
        <authorList>
            <consortium name="Genoscope - CEA"/>
            <person name="William W."/>
        </authorList>
    </citation>
    <scope>NUCLEOTIDE SEQUENCE</scope>
</reference>